<evidence type="ECO:0000313" key="18">
    <source>
        <dbReference type="EMBL" id="WFD28602.1"/>
    </source>
</evidence>
<keyword evidence="9 14" id="KW-0862">Zinc</keyword>
<evidence type="ECO:0000256" key="10">
    <source>
        <dbReference type="ARBA" id="ARBA00022989"/>
    </source>
</evidence>
<evidence type="ECO:0000256" key="4">
    <source>
        <dbReference type="ARBA" id="ARBA00022670"/>
    </source>
</evidence>
<dbReference type="EMBL" id="CP119898">
    <property type="protein sequence ID" value="WFD28602.1"/>
    <property type="molecule type" value="Genomic_DNA"/>
</dbReference>
<evidence type="ECO:0000256" key="9">
    <source>
        <dbReference type="ARBA" id="ARBA00022833"/>
    </source>
</evidence>
<evidence type="ECO:0000259" key="16">
    <source>
        <dbReference type="Pfam" id="PF04389"/>
    </source>
</evidence>
<dbReference type="GO" id="GO:0005789">
    <property type="term" value="C:endoplasmic reticulum membrane"/>
    <property type="evidence" value="ECO:0007669"/>
    <property type="project" value="UniProtKB-SubCell"/>
</dbReference>
<evidence type="ECO:0000256" key="12">
    <source>
        <dbReference type="ARBA" id="ARBA00023136"/>
    </source>
</evidence>
<dbReference type="InterPro" id="IPR007484">
    <property type="entry name" value="Peptidase_M28"/>
</dbReference>
<organism evidence="18 19">
    <name type="scientific">Malassezia nana</name>
    <dbReference type="NCBI Taxonomy" id="180528"/>
    <lineage>
        <taxon>Eukaryota</taxon>
        <taxon>Fungi</taxon>
        <taxon>Dikarya</taxon>
        <taxon>Basidiomycota</taxon>
        <taxon>Ustilaginomycotina</taxon>
        <taxon>Malasseziomycetes</taxon>
        <taxon>Malasseziales</taxon>
        <taxon>Malasseziaceae</taxon>
        <taxon>Malassezia</taxon>
    </lineage>
</organism>
<feature type="domain" description="Endoplasmic reticulum metallopeptidase 1/1-A TM" evidence="17">
    <location>
        <begin position="472"/>
        <end position="693"/>
    </location>
</feature>
<evidence type="ECO:0000256" key="2">
    <source>
        <dbReference type="ARBA" id="ARBA00004477"/>
    </source>
</evidence>
<dbReference type="Gene3D" id="3.40.630.10">
    <property type="entry name" value="Zn peptidases"/>
    <property type="match status" value="1"/>
</dbReference>
<dbReference type="PANTHER" id="PTHR12147">
    <property type="entry name" value="METALLOPEPTIDASE M28 FAMILY MEMBER"/>
    <property type="match status" value="1"/>
</dbReference>
<keyword evidence="13" id="KW-0325">Glycoprotein</keyword>
<comment type="cofactor">
    <cofactor evidence="1">
        <name>Zn(2+)</name>
        <dbReference type="ChEBI" id="CHEBI:29105"/>
    </cofactor>
</comment>
<feature type="transmembrane region" description="Helical" evidence="15">
    <location>
        <begin position="542"/>
        <end position="563"/>
    </location>
</feature>
<evidence type="ECO:0000256" key="14">
    <source>
        <dbReference type="RuleBase" id="RU361240"/>
    </source>
</evidence>
<feature type="transmembrane region" description="Helical" evidence="15">
    <location>
        <begin position="510"/>
        <end position="530"/>
    </location>
</feature>
<proteinExistence type="inferred from homology"/>
<feature type="domain" description="Peptidase M28" evidence="16">
    <location>
        <begin position="199"/>
        <end position="394"/>
    </location>
</feature>
<evidence type="ECO:0000256" key="15">
    <source>
        <dbReference type="SAM" id="Phobius"/>
    </source>
</evidence>
<feature type="transmembrane region" description="Helical" evidence="15">
    <location>
        <begin position="36"/>
        <end position="55"/>
    </location>
</feature>
<comment type="subcellular location">
    <subcellularLocation>
        <location evidence="2">Endoplasmic reticulum membrane</location>
        <topology evidence="2">Multi-pass membrane protein</topology>
    </subcellularLocation>
</comment>
<feature type="transmembrane region" description="Helical" evidence="15">
    <location>
        <begin position="650"/>
        <end position="670"/>
    </location>
</feature>
<dbReference type="Proteomes" id="UP001213623">
    <property type="component" value="Chromosome 7"/>
</dbReference>
<protein>
    <recommendedName>
        <fullName evidence="14">Peptide hydrolase</fullName>
        <ecNumber evidence="14">3.4.-.-</ecNumber>
    </recommendedName>
</protein>
<dbReference type="GO" id="GO:0008235">
    <property type="term" value="F:metalloexopeptidase activity"/>
    <property type="evidence" value="ECO:0007669"/>
    <property type="project" value="InterPro"/>
</dbReference>
<keyword evidence="6 14" id="KW-0479">Metal-binding</keyword>
<feature type="transmembrane region" description="Helical" evidence="15">
    <location>
        <begin position="438"/>
        <end position="457"/>
    </location>
</feature>
<evidence type="ECO:0000256" key="7">
    <source>
        <dbReference type="ARBA" id="ARBA00022801"/>
    </source>
</evidence>
<sequence length="966" mass="105981">MPTTDEAALPEHEQLRLARSEPLTYTRTKKPLVHELASLFAVGLALACIALGLHYQLPTPQEATRPDAPRPQGPVPAAWYDAFAQHGLSGARAQAYEPAQPLDDVPPYQGPLSSYFSEANALLTIQHLAEDIGYRVVGTQAHIDAEDWLRGILQRYEGVHATGSDYETHVELFYQQDDGAHRFDILGHPVWKRYYGMSNMVVRISDGTNASKADTLLLNAHLDSTLPSPGAADDGAGVAILLEVLRVLTMPGAPRAHHGVLLLFNNGEESLQDASHLYMTQEHTTKDSVRAVINLEACGVSGPTLLFQATHPHLIEAYARVPHPFGTVLASDVFSSGVIMSDTDFRQFAEYGNGLPGLDMAIVGSSYLYHTRRDVPAYLERGVLQHFGENVLSLVESLALEATSPLPQILPWPYRAKQILPVYFSIMGRWFIQLPPKLFKNLLTALAVAINFYLSAINSSERAVAFMSVSLFSAFGVLLSYAAAVVSANLVAAALRALGTPLAWFAHETYALWLFGPPALAALVGVQLGLHYRMEPTRRPYLEYSSFTGAALLYTLGMLLMNYARLGSAYLMTIAMLTYFIPIVINDLLLLGLGRIALGAVAPDRRVHFYTYLWAMVPVMTIGVEGFASFLDLIVPLLGRMGTDVPVDHAIASLVAVLLTLNSGVFLPLCHRYGVRFMRTSLGLLLALSAVSLAFFALPAVPTFDDRHPRRLIVHHVENITSGEWHVAYTPLDAAAPDPKLDARLGDVLLHGMENTTLSWDDAPNASPDMDVLFPLTHYIHPTRLTLPPSAERTALAHDPMRWRDVRLTCEDLRVENGTRELLLRLQHPGLAWSTMSFDAEVLEWDFPAPPPAGLQRHHLKDVSRLGHDTFEVRLKLRAPSTPPAAPLDDTLVRAPPAHAATARDPSRLLVHISGLDAHGMYPHHRATGMDKLSMQTLQALDDMLVSEFPGIDPMLVSIVAGTAQC</sequence>
<evidence type="ECO:0000256" key="3">
    <source>
        <dbReference type="ARBA" id="ARBA00010918"/>
    </source>
</evidence>
<gene>
    <name evidence="18" type="ORF">MNAN1_003615</name>
</gene>
<keyword evidence="10 15" id="KW-1133">Transmembrane helix</keyword>
<evidence type="ECO:0000256" key="6">
    <source>
        <dbReference type="ARBA" id="ARBA00022723"/>
    </source>
</evidence>
<keyword evidence="11" id="KW-0482">Metalloprotease</keyword>
<feature type="transmembrane region" description="Helical" evidence="15">
    <location>
        <begin position="612"/>
        <end position="638"/>
    </location>
</feature>
<dbReference type="InterPro" id="IPR045175">
    <property type="entry name" value="M28_fam"/>
</dbReference>
<evidence type="ECO:0000256" key="5">
    <source>
        <dbReference type="ARBA" id="ARBA00022692"/>
    </source>
</evidence>
<dbReference type="GO" id="GO:0006508">
    <property type="term" value="P:proteolysis"/>
    <property type="evidence" value="ECO:0007669"/>
    <property type="project" value="UniProtKB-KW"/>
</dbReference>
<evidence type="ECO:0000256" key="13">
    <source>
        <dbReference type="ARBA" id="ARBA00023180"/>
    </source>
</evidence>
<keyword evidence="5 15" id="KW-0812">Transmembrane</keyword>
<evidence type="ECO:0000256" key="11">
    <source>
        <dbReference type="ARBA" id="ARBA00023049"/>
    </source>
</evidence>
<keyword evidence="7 14" id="KW-0378">Hydrolase</keyword>
<comment type="similarity">
    <text evidence="3 14">Belongs to the peptidase M28 family.</text>
</comment>
<dbReference type="EC" id="3.4.-.-" evidence="14"/>
<dbReference type="Pfam" id="PF22249">
    <property type="entry name" value="ERMP1-TM"/>
    <property type="match status" value="1"/>
</dbReference>
<name>A0AAF0ELG8_9BASI</name>
<keyword evidence="12 15" id="KW-0472">Membrane</keyword>
<reference evidence="18" key="1">
    <citation type="submission" date="2023-03" db="EMBL/GenBank/DDBJ databases">
        <title>Mating type loci evolution in Malassezia.</title>
        <authorList>
            <person name="Coelho M.A."/>
        </authorList>
    </citation>
    <scope>NUCLEOTIDE SEQUENCE</scope>
    <source>
        <strain evidence="18">CBS 9557</strain>
    </source>
</reference>
<evidence type="ECO:0000259" key="17">
    <source>
        <dbReference type="Pfam" id="PF22249"/>
    </source>
</evidence>
<evidence type="ECO:0000256" key="8">
    <source>
        <dbReference type="ARBA" id="ARBA00022824"/>
    </source>
</evidence>
<dbReference type="CDD" id="cd03875">
    <property type="entry name" value="M28_Fxna_like"/>
    <property type="match status" value="1"/>
</dbReference>
<keyword evidence="4 14" id="KW-0645">Protease</keyword>
<feature type="transmembrane region" description="Helical" evidence="15">
    <location>
        <begin position="682"/>
        <end position="701"/>
    </location>
</feature>
<dbReference type="FunFam" id="3.40.630.10:FF:000008">
    <property type="entry name" value="Endoplasmic reticulum metallopeptidase 1"/>
    <property type="match status" value="1"/>
</dbReference>
<dbReference type="AlphaFoldDB" id="A0AAF0ELG8"/>
<dbReference type="Pfam" id="PF04389">
    <property type="entry name" value="Peptidase_M28"/>
    <property type="match status" value="1"/>
</dbReference>
<dbReference type="InterPro" id="IPR048024">
    <property type="entry name" value="Fxna-like_M28_dom"/>
</dbReference>
<feature type="transmembrane region" description="Helical" evidence="15">
    <location>
        <begin position="569"/>
        <end position="591"/>
    </location>
</feature>
<dbReference type="SUPFAM" id="SSF53187">
    <property type="entry name" value="Zn-dependent exopeptidases"/>
    <property type="match status" value="1"/>
</dbReference>
<dbReference type="GO" id="GO:0046872">
    <property type="term" value="F:metal ion binding"/>
    <property type="evidence" value="ECO:0007669"/>
    <property type="project" value="UniProtKB-KW"/>
</dbReference>
<feature type="transmembrane region" description="Helical" evidence="15">
    <location>
        <begin position="469"/>
        <end position="498"/>
    </location>
</feature>
<accession>A0AAF0ELG8</accession>
<dbReference type="InterPro" id="IPR053974">
    <property type="entry name" value="ERMP1_1-A_TM"/>
</dbReference>
<evidence type="ECO:0000313" key="19">
    <source>
        <dbReference type="Proteomes" id="UP001213623"/>
    </source>
</evidence>
<keyword evidence="8" id="KW-0256">Endoplasmic reticulum</keyword>
<evidence type="ECO:0000256" key="1">
    <source>
        <dbReference type="ARBA" id="ARBA00001947"/>
    </source>
</evidence>
<dbReference type="PANTHER" id="PTHR12147:SF22">
    <property type="entry name" value="ENDOPLASMIC RETICULUM METALLOPEPTIDASE 1"/>
    <property type="match status" value="1"/>
</dbReference>
<keyword evidence="19" id="KW-1185">Reference proteome</keyword>